<feature type="domain" description="Methyltransferase small" evidence="7">
    <location>
        <begin position="35"/>
        <end position="162"/>
    </location>
</feature>
<protein>
    <recommendedName>
        <fullName evidence="6">tRNA1(Val) (adenine(37)-N6)-methyltransferase</fullName>
        <ecNumber evidence="6">2.1.1.223</ecNumber>
    </recommendedName>
    <alternativeName>
        <fullName evidence="6">tRNA m6A37 methyltransferase</fullName>
    </alternativeName>
</protein>
<keyword evidence="2 6" id="KW-0489">Methyltransferase</keyword>
<dbReference type="EC" id="2.1.1.223" evidence="6"/>
<evidence type="ECO:0000259" key="7">
    <source>
        <dbReference type="Pfam" id="PF05175"/>
    </source>
</evidence>
<dbReference type="PANTHER" id="PTHR47739">
    <property type="entry name" value="TRNA1(VAL) (ADENINE(37)-N6)-METHYLTRANSFERASE"/>
    <property type="match status" value="1"/>
</dbReference>
<comment type="function">
    <text evidence="6">Specifically methylates the adenine in position 37 of tRNA(1)(Val) (anticodon cmo5UAC).</text>
</comment>
<organism evidence="8 9">
    <name type="scientific">Marinifilum breve</name>
    <dbReference type="NCBI Taxonomy" id="2184082"/>
    <lineage>
        <taxon>Bacteria</taxon>
        <taxon>Pseudomonadati</taxon>
        <taxon>Bacteroidota</taxon>
        <taxon>Bacteroidia</taxon>
        <taxon>Marinilabiliales</taxon>
        <taxon>Marinifilaceae</taxon>
    </lineage>
</organism>
<evidence type="ECO:0000256" key="4">
    <source>
        <dbReference type="ARBA" id="ARBA00022691"/>
    </source>
</evidence>
<comment type="similarity">
    <text evidence="6">Belongs to the methyltransferase superfamily. tRNA (adenine-N(6)-)-methyltransferase family.</text>
</comment>
<dbReference type="GO" id="GO:0008033">
    <property type="term" value="P:tRNA processing"/>
    <property type="evidence" value="ECO:0007669"/>
    <property type="project" value="UniProtKB-UniRule"/>
</dbReference>
<evidence type="ECO:0000313" key="8">
    <source>
        <dbReference type="EMBL" id="PXX96044.1"/>
    </source>
</evidence>
<dbReference type="GO" id="GO:0005737">
    <property type="term" value="C:cytoplasm"/>
    <property type="evidence" value="ECO:0007669"/>
    <property type="project" value="UniProtKB-SubCell"/>
</dbReference>
<keyword evidence="9" id="KW-1185">Reference proteome</keyword>
<comment type="subcellular location">
    <subcellularLocation>
        <location evidence="6">Cytoplasm</location>
    </subcellularLocation>
</comment>
<dbReference type="Proteomes" id="UP000248079">
    <property type="component" value="Unassembled WGS sequence"/>
</dbReference>
<reference evidence="8 9" key="1">
    <citation type="submission" date="2018-05" db="EMBL/GenBank/DDBJ databases">
        <title>Marinifilum breve JC075T sp. nov., a marine bacterium isolated from Yongle Blue Hole in the South China Sea.</title>
        <authorList>
            <person name="Fu T."/>
        </authorList>
    </citation>
    <scope>NUCLEOTIDE SEQUENCE [LARGE SCALE GENOMIC DNA]</scope>
    <source>
        <strain evidence="8 9">JC075</strain>
    </source>
</reference>
<dbReference type="InterPro" id="IPR050210">
    <property type="entry name" value="tRNA_Adenine-N(6)_MTase"/>
</dbReference>
<dbReference type="InterPro" id="IPR002052">
    <property type="entry name" value="DNA_methylase_N6_adenine_CS"/>
</dbReference>
<evidence type="ECO:0000256" key="3">
    <source>
        <dbReference type="ARBA" id="ARBA00022679"/>
    </source>
</evidence>
<proteinExistence type="inferred from homology"/>
<dbReference type="PROSITE" id="PS00092">
    <property type="entry name" value="N6_MTASE"/>
    <property type="match status" value="1"/>
</dbReference>
<evidence type="ECO:0000256" key="2">
    <source>
        <dbReference type="ARBA" id="ARBA00022603"/>
    </source>
</evidence>
<keyword evidence="5 6" id="KW-0819">tRNA processing</keyword>
<accession>A0A2V3ZVM7</accession>
<evidence type="ECO:0000313" key="9">
    <source>
        <dbReference type="Proteomes" id="UP000248079"/>
    </source>
</evidence>
<dbReference type="GO" id="GO:0003676">
    <property type="term" value="F:nucleic acid binding"/>
    <property type="evidence" value="ECO:0007669"/>
    <property type="project" value="InterPro"/>
</dbReference>
<dbReference type="RefSeq" id="WP_110363382.1">
    <property type="nucleotide sequence ID" value="NZ_QFLI01000013.1"/>
</dbReference>
<keyword evidence="4 6" id="KW-0949">S-adenosyl-L-methionine</keyword>
<name>A0A2V3ZVM7_9BACT</name>
<dbReference type="EMBL" id="QFLI01000013">
    <property type="protein sequence ID" value="PXX96044.1"/>
    <property type="molecule type" value="Genomic_DNA"/>
</dbReference>
<dbReference type="InterPro" id="IPR029063">
    <property type="entry name" value="SAM-dependent_MTases_sf"/>
</dbReference>
<keyword evidence="1 6" id="KW-0963">Cytoplasm</keyword>
<keyword evidence="3 6" id="KW-0808">Transferase</keyword>
<evidence type="ECO:0000256" key="1">
    <source>
        <dbReference type="ARBA" id="ARBA00022490"/>
    </source>
</evidence>
<sequence>MPNNYFKFKQFTIHQDGSAMKVGTDGVLLGAWTNVEKSKRILDVGTGTGLIAIMLAQRTNSEVRIDAVEIDDSAYQQAVENINACPWANRICGVHESFQEFCTRSEEKYDAIVSNPPYFMNGLDAKEESRTKARNADHLPFEELLEGAKKLLNPEGTFSVVLPIEEGNYFMRLAKLTGFSLKRKCCVLPNPEKPAKRYLLEFSLSESNTLEEELIVENGQRHVYSPQYIELTKEFYLKF</sequence>
<dbReference type="Gene3D" id="3.40.50.150">
    <property type="entry name" value="Vaccinia Virus protein VP39"/>
    <property type="match status" value="1"/>
</dbReference>
<dbReference type="InterPro" id="IPR007848">
    <property type="entry name" value="Small_mtfrase_dom"/>
</dbReference>
<dbReference type="Pfam" id="PF05175">
    <property type="entry name" value="MTS"/>
    <property type="match status" value="1"/>
</dbReference>
<evidence type="ECO:0000256" key="5">
    <source>
        <dbReference type="ARBA" id="ARBA00022694"/>
    </source>
</evidence>
<comment type="catalytic activity">
    <reaction evidence="6">
        <text>adenosine(37) in tRNA1(Val) + S-adenosyl-L-methionine = N(6)-methyladenosine(37) in tRNA1(Val) + S-adenosyl-L-homocysteine + H(+)</text>
        <dbReference type="Rhea" id="RHEA:43160"/>
        <dbReference type="Rhea" id="RHEA-COMP:10369"/>
        <dbReference type="Rhea" id="RHEA-COMP:10370"/>
        <dbReference type="ChEBI" id="CHEBI:15378"/>
        <dbReference type="ChEBI" id="CHEBI:57856"/>
        <dbReference type="ChEBI" id="CHEBI:59789"/>
        <dbReference type="ChEBI" id="CHEBI:74411"/>
        <dbReference type="ChEBI" id="CHEBI:74449"/>
        <dbReference type="EC" id="2.1.1.223"/>
    </reaction>
</comment>
<gene>
    <name evidence="8" type="ORF">DF185_21030</name>
</gene>
<dbReference type="CDD" id="cd02440">
    <property type="entry name" value="AdoMet_MTases"/>
    <property type="match status" value="1"/>
</dbReference>
<dbReference type="InterPro" id="IPR022882">
    <property type="entry name" value="tRNA_adenine-N6_MeTrfase"/>
</dbReference>
<dbReference type="PANTHER" id="PTHR47739:SF1">
    <property type="entry name" value="TRNA1(VAL) (ADENINE(37)-N6)-METHYLTRANSFERASE"/>
    <property type="match status" value="1"/>
</dbReference>
<evidence type="ECO:0000256" key="6">
    <source>
        <dbReference type="HAMAP-Rule" id="MF_01872"/>
    </source>
</evidence>
<dbReference type="GO" id="GO:0032259">
    <property type="term" value="P:methylation"/>
    <property type="evidence" value="ECO:0007669"/>
    <property type="project" value="UniProtKB-KW"/>
</dbReference>
<dbReference type="OrthoDB" id="5383291at2"/>
<dbReference type="AlphaFoldDB" id="A0A2V3ZVM7"/>
<dbReference type="HAMAP" id="MF_01872">
    <property type="entry name" value="tRNA_methyltr_YfiC"/>
    <property type="match status" value="1"/>
</dbReference>
<dbReference type="SUPFAM" id="SSF53335">
    <property type="entry name" value="S-adenosyl-L-methionine-dependent methyltransferases"/>
    <property type="match status" value="1"/>
</dbReference>
<dbReference type="GO" id="GO:0016430">
    <property type="term" value="F:tRNA (adenine-N6)-methyltransferase activity"/>
    <property type="evidence" value="ECO:0007669"/>
    <property type="project" value="UniProtKB-UniRule"/>
</dbReference>
<comment type="caution">
    <text evidence="8">The sequence shown here is derived from an EMBL/GenBank/DDBJ whole genome shotgun (WGS) entry which is preliminary data.</text>
</comment>